<comment type="caution">
    <text evidence="5">The sequence shown here is derived from an EMBL/GenBank/DDBJ whole genome shotgun (WGS) entry which is preliminary data.</text>
</comment>
<sequence length="714" mass="80445">MKSQSTDIDLRLLPLGATPKNGGCYFAVWAPNASSIILHIYTKDEKEITSIPLKEKRGGVWYGFISGVSVGDLYAYEALGEYSPEKGLFFKKDRYLVDPYAKALSKPFTYNMNKYLHDNANFIPKAIVVNNDFDWQGVEKPTFGRDSLIIYECNVKGLTAIHPDVPVNHRGKYLGVIHDSVIKHLKDLGITAVQFNPIAAFISEPHLVKKGLVNYWGYNPVCFMAPDPRYAVNPLDSLNEFRTMVRELHRNGIAVILDVVYNHTGEGGRGGPVLSMKGFDAPSYYTYNRNADGSLNCRSYRDVTGCGNSVNVDARPTLNLVLDSMKHWITENQIDGFRFDLGVTLCRETHGNSFHEYDHNSAFLKSTFCIESIASSLLIAEPWDCGPNGYRLGQFPAGWSEQNDKFRDTVRRFWRGDNGLIGQYATRLLGSRDIFTSSYRSINASVNFVTYHDGFTLEDLVSYSTKYNDLNGENNLDGTMENFSSNCGVEGPTDDKEVLARRDLLKRNMMASVIMGQGIPHILSGDELCKTQNGNNNAYCQDNEISWNNWNETKRSKNFKKFISRLNKLRRSSKMIRELTLAGDYYHVGSNSYEAHWFKPDGSAMDSGAWNDPNTDAITLTVGTTDNSFDTEHWCFIINQHYKEVEFILPPPPLGYKWIEVVDTSDETGAPSNGIESYVRKLDCPCIVAYSLAKEDQNSLEEDAIKVLKKAGKY</sequence>
<dbReference type="InterPro" id="IPR014756">
    <property type="entry name" value="Ig_E-set"/>
</dbReference>
<dbReference type="SMART" id="SM00642">
    <property type="entry name" value="Aamy"/>
    <property type="match status" value="1"/>
</dbReference>
<evidence type="ECO:0000313" key="6">
    <source>
        <dbReference type="Proteomes" id="UP000731465"/>
    </source>
</evidence>
<name>A0ABS7DEX1_9GAMM</name>
<dbReference type="RefSeq" id="WP_219936961.1">
    <property type="nucleotide sequence ID" value="NZ_JAGFNY010000006.1"/>
</dbReference>
<dbReference type="SUPFAM" id="SSF51445">
    <property type="entry name" value="(Trans)glycosidases"/>
    <property type="match status" value="1"/>
</dbReference>
<dbReference type="PANTHER" id="PTHR43002">
    <property type="entry name" value="GLYCOGEN DEBRANCHING ENZYME"/>
    <property type="match status" value="1"/>
</dbReference>
<dbReference type="InterPro" id="IPR011837">
    <property type="entry name" value="Glycogen_debranch_GlgX"/>
</dbReference>
<dbReference type="InterPro" id="IPR017853">
    <property type="entry name" value="GH"/>
</dbReference>
<organism evidence="5 6">
    <name type="scientific">Succinivibrio faecicola</name>
    <dbReference type="NCBI Taxonomy" id="2820300"/>
    <lineage>
        <taxon>Bacteria</taxon>
        <taxon>Pseudomonadati</taxon>
        <taxon>Pseudomonadota</taxon>
        <taxon>Gammaproteobacteria</taxon>
        <taxon>Aeromonadales</taxon>
        <taxon>Succinivibrionaceae</taxon>
        <taxon>Succinivibrio</taxon>
    </lineage>
</organism>
<dbReference type="InterPro" id="IPR013783">
    <property type="entry name" value="Ig-like_fold"/>
</dbReference>
<keyword evidence="3" id="KW-0326">Glycosidase</keyword>
<dbReference type="Pfam" id="PF21331">
    <property type="entry name" value="Isoamylase_C"/>
    <property type="match status" value="1"/>
</dbReference>
<dbReference type="InterPro" id="IPR048644">
    <property type="entry name" value="Isoamylase_C"/>
</dbReference>
<evidence type="ECO:0000256" key="2">
    <source>
        <dbReference type="ARBA" id="ARBA00022801"/>
    </source>
</evidence>
<dbReference type="Proteomes" id="UP000731465">
    <property type="component" value="Unassembled WGS sequence"/>
</dbReference>
<evidence type="ECO:0000256" key="1">
    <source>
        <dbReference type="ARBA" id="ARBA00008061"/>
    </source>
</evidence>
<dbReference type="Gene3D" id="3.20.20.80">
    <property type="entry name" value="Glycosidases"/>
    <property type="match status" value="1"/>
</dbReference>
<dbReference type="NCBIfam" id="TIGR02100">
    <property type="entry name" value="glgX_debranch"/>
    <property type="match status" value="1"/>
</dbReference>
<dbReference type="CDD" id="cd11326">
    <property type="entry name" value="AmyAc_Glg_debranch"/>
    <property type="match status" value="1"/>
</dbReference>
<reference evidence="5 6" key="1">
    <citation type="submission" date="2021-03" db="EMBL/GenBank/DDBJ databases">
        <title>Succinivibrio sp. nov. isolated from feces of cow.</title>
        <authorList>
            <person name="Choi J.-Y."/>
        </authorList>
    </citation>
    <scope>NUCLEOTIDE SEQUENCE [LARGE SCALE GENOMIC DNA]</scope>
    <source>
        <strain evidence="5 6">AGMB01872</strain>
    </source>
</reference>
<dbReference type="InterPro" id="IPR044505">
    <property type="entry name" value="GlgX_Isoamylase_N_E_set"/>
</dbReference>
<protein>
    <submittedName>
        <fullName evidence="5">Glycogen debranching protein GlgX</fullName>
    </submittedName>
</protein>
<keyword evidence="2" id="KW-0378">Hydrolase</keyword>
<proteinExistence type="inferred from homology"/>
<dbReference type="CDD" id="cd02856">
    <property type="entry name" value="E_set_GDE_Isoamylase_N"/>
    <property type="match status" value="1"/>
</dbReference>
<gene>
    <name evidence="5" type="primary">glgX</name>
    <name evidence="5" type="ORF">J5V48_02970</name>
</gene>
<dbReference type="InterPro" id="IPR004193">
    <property type="entry name" value="Glyco_hydro_13_N"/>
</dbReference>
<evidence type="ECO:0000313" key="5">
    <source>
        <dbReference type="EMBL" id="MBW7569850.1"/>
    </source>
</evidence>
<feature type="domain" description="Glycosyl hydrolase family 13 catalytic" evidence="4">
    <location>
        <begin position="160"/>
        <end position="570"/>
    </location>
</feature>
<dbReference type="Gene3D" id="2.60.40.1180">
    <property type="entry name" value="Golgi alpha-mannosidase II"/>
    <property type="match status" value="1"/>
</dbReference>
<dbReference type="InterPro" id="IPR013780">
    <property type="entry name" value="Glyco_hydro_b"/>
</dbReference>
<comment type="similarity">
    <text evidence="1">Belongs to the glycosyl hydrolase 13 family.</text>
</comment>
<dbReference type="SUPFAM" id="SSF81296">
    <property type="entry name" value="E set domains"/>
    <property type="match status" value="1"/>
</dbReference>
<dbReference type="SUPFAM" id="SSF51011">
    <property type="entry name" value="Glycosyl hydrolase domain"/>
    <property type="match status" value="1"/>
</dbReference>
<evidence type="ECO:0000259" key="4">
    <source>
        <dbReference type="SMART" id="SM00642"/>
    </source>
</evidence>
<keyword evidence="6" id="KW-1185">Reference proteome</keyword>
<dbReference type="Pfam" id="PF02922">
    <property type="entry name" value="CBM_48"/>
    <property type="match status" value="1"/>
</dbReference>
<dbReference type="Gene3D" id="2.60.40.10">
    <property type="entry name" value="Immunoglobulins"/>
    <property type="match status" value="1"/>
</dbReference>
<accession>A0ABS7DEX1</accession>
<dbReference type="InterPro" id="IPR006047">
    <property type="entry name" value="GH13_cat_dom"/>
</dbReference>
<dbReference type="Pfam" id="PF00128">
    <property type="entry name" value="Alpha-amylase"/>
    <property type="match status" value="1"/>
</dbReference>
<evidence type="ECO:0000256" key="3">
    <source>
        <dbReference type="ARBA" id="ARBA00023295"/>
    </source>
</evidence>
<dbReference type="EMBL" id="JAGFNY010000006">
    <property type="protein sequence ID" value="MBW7569850.1"/>
    <property type="molecule type" value="Genomic_DNA"/>
</dbReference>